<dbReference type="InterPro" id="IPR016039">
    <property type="entry name" value="Thiolase-like"/>
</dbReference>
<comment type="caution">
    <text evidence="5">The sequence shown here is derived from an EMBL/GenBank/DDBJ whole genome shotgun (WGS) entry which is preliminary data.</text>
</comment>
<keyword evidence="1 5" id="KW-0808">Transferase</keyword>
<gene>
    <name evidence="5" type="ORF">AZ78_5069</name>
</gene>
<feature type="domain" description="Beta-ketoacyl-[acyl-carrier-protein] synthase III C-terminal" evidence="3">
    <location>
        <begin position="239"/>
        <end position="327"/>
    </location>
</feature>
<proteinExistence type="predicted"/>
<evidence type="ECO:0000313" key="6">
    <source>
        <dbReference type="Proteomes" id="UP000023435"/>
    </source>
</evidence>
<dbReference type="GO" id="GO:0006633">
    <property type="term" value="P:fatty acid biosynthetic process"/>
    <property type="evidence" value="ECO:0007669"/>
    <property type="project" value="InterPro"/>
</dbReference>
<dbReference type="InterPro" id="IPR013751">
    <property type="entry name" value="ACP_syn_III_N"/>
</dbReference>
<name>A0A108U4H7_9GAMM</name>
<evidence type="ECO:0000259" key="3">
    <source>
        <dbReference type="Pfam" id="PF08541"/>
    </source>
</evidence>
<reference evidence="5 6" key="1">
    <citation type="journal article" date="2014" name="Genome Announc.">
        <title>Draft Genome Sequence of Lysobacter capsici AZ78, a Bacterium Antagonistic to Plant-Pathogenic Oomycetes.</title>
        <authorList>
            <person name="Puopolo G."/>
            <person name="Sonego P."/>
            <person name="Engelen K."/>
            <person name="Pertot I."/>
        </authorList>
    </citation>
    <scope>NUCLEOTIDE SEQUENCE [LARGE SCALE GENOMIC DNA]</scope>
    <source>
        <strain evidence="5 6">AZ78</strain>
    </source>
</reference>
<dbReference type="InterPro" id="IPR013747">
    <property type="entry name" value="ACP_syn_III_C"/>
</dbReference>
<dbReference type="SUPFAM" id="SSF53901">
    <property type="entry name" value="Thiolase-like"/>
    <property type="match status" value="1"/>
</dbReference>
<dbReference type="Pfam" id="PF08545">
    <property type="entry name" value="ACP_syn_III"/>
    <property type="match status" value="1"/>
</dbReference>
<organism evidence="5 6">
    <name type="scientific">Lysobacter capsici AZ78</name>
    <dbReference type="NCBI Taxonomy" id="1444315"/>
    <lineage>
        <taxon>Bacteria</taxon>
        <taxon>Pseudomonadati</taxon>
        <taxon>Pseudomonadota</taxon>
        <taxon>Gammaproteobacteria</taxon>
        <taxon>Lysobacterales</taxon>
        <taxon>Lysobacteraceae</taxon>
        <taxon>Lysobacter</taxon>
    </lineage>
</organism>
<keyword evidence="6" id="KW-1185">Reference proteome</keyword>
<dbReference type="PANTHER" id="PTHR34069:SF2">
    <property type="entry name" value="BETA-KETOACYL-[ACYL-CARRIER-PROTEIN] SYNTHASE III"/>
    <property type="match status" value="1"/>
</dbReference>
<dbReference type="Gene3D" id="3.40.47.10">
    <property type="match status" value="2"/>
</dbReference>
<dbReference type="RefSeq" id="WP_036108358.1">
    <property type="nucleotide sequence ID" value="NZ_JAJA02000002.1"/>
</dbReference>
<dbReference type="EC" id="2.3.1.41" evidence="5"/>
<dbReference type="Proteomes" id="UP000023435">
    <property type="component" value="Unassembled WGS sequence"/>
</dbReference>
<evidence type="ECO:0000313" key="5">
    <source>
        <dbReference type="EMBL" id="KWS02402.1"/>
    </source>
</evidence>
<dbReference type="PANTHER" id="PTHR34069">
    <property type="entry name" value="3-OXOACYL-[ACYL-CARRIER-PROTEIN] SYNTHASE 3"/>
    <property type="match status" value="1"/>
</dbReference>
<evidence type="ECO:0000256" key="2">
    <source>
        <dbReference type="ARBA" id="ARBA00023315"/>
    </source>
</evidence>
<dbReference type="OrthoDB" id="7055207at2"/>
<dbReference type="EMBL" id="JAJA02000002">
    <property type="protein sequence ID" value="KWS02402.1"/>
    <property type="molecule type" value="Genomic_DNA"/>
</dbReference>
<feature type="domain" description="Beta-ketoacyl-[acyl-carrier-protein] synthase III N-terminal" evidence="4">
    <location>
        <begin position="142"/>
        <end position="197"/>
    </location>
</feature>
<dbReference type="GO" id="GO:0044550">
    <property type="term" value="P:secondary metabolite biosynthetic process"/>
    <property type="evidence" value="ECO:0007669"/>
    <property type="project" value="TreeGrafter"/>
</dbReference>
<evidence type="ECO:0000256" key="1">
    <source>
        <dbReference type="ARBA" id="ARBA00022679"/>
    </source>
</evidence>
<dbReference type="AlphaFoldDB" id="A0A108U4H7"/>
<dbReference type="CDD" id="cd00827">
    <property type="entry name" value="init_cond_enzymes"/>
    <property type="match status" value="1"/>
</dbReference>
<keyword evidence="2 5" id="KW-0012">Acyltransferase</keyword>
<dbReference type="Pfam" id="PF08541">
    <property type="entry name" value="ACP_syn_III_C"/>
    <property type="match status" value="1"/>
</dbReference>
<sequence>MNGIVDFDLSYPSARAEVSSMHAACGVPVDDILRITHCDRFPVLGDDERSWELALDAARAVMRRSGVDPASIAQVIYAGAGEWETPFWSPAAKVAHELGIERAHCFEVANFCNAGMAAAQIALDRMARNETARDGNGREHGGYALVLLGDRLSRMVDYADPQAKALFNFGDAGGAMLLGGGERCSFALLHSAMRTDPSWSDYYFGERRDGRIVIRRGEHREGLAAAYVDNFVGLLDDTLKALELTIDDFAYLLINHGDKSMHERLLAAIGLPREKSVFNYHRLAHMGSADTLIALRDLVDARRLARGDRVLLATSAMGFSWGITALECRQ</sequence>
<protein>
    <submittedName>
        <fullName evidence="5">3-oxoacyl-[acyl-carrier-protein] synthase, KASIII</fullName>
        <ecNumber evidence="5">2.3.1.41</ecNumber>
    </submittedName>
</protein>
<evidence type="ECO:0000259" key="4">
    <source>
        <dbReference type="Pfam" id="PF08545"/>
    </source>
</evidence>
<accession>A0A108U4H7</accession>
<dbReference type="GO" id="GO:0004315">
    <property type="term" value="F:3-oxoacyl-[acyl-carrier-protein] synthase activity"/>
    <property type="evidence" value="ECO:0007669"/>
    <property type="project" value="UniProtKB-EC"/>
</dbReference>